<accession>A0ACB1APK5</accession>
<dbReference type="Proteomes" id="UP001497535">
    <property type="component" value="Unassembled WGS sequence"/>
</dbReference>
<proteinExistence type="predicted"/>
<dbReference type="EMBL" id="CAVMJV010000091">
    <property type="protein sequence ID" value="CAK5091945.1"/>
    <property type="molecule type" value="Genomic_DNA"/>
</dbReference>
<protein>
    <submittedName>
        <fullName evidence="1">Uncharacterized protein</fullName>
    </submittedName>
</protein>
<name>A0ACB1APK5_MELEN</name>
<comment type="caution">
    <text evidence="1">The sequence shown here is derived from an EMBL/GenBank/DDBJ whole genome shotgun (WGS) entry which is preliminary data.</text>
</comment>
<evidence type="ECO:0000313" key="2">
    <source>
        <dbReference type="Proteomes" id="UP001497535"/>
    </source>
</evidence>
<reference evidence="1" key="1">
    <citation type="submission" date="2023-11" db="EMBL/GenBank/DDBJ databases">
        <authorList>
            <person name="Poullet M."/>
        </authorList>
    </citation>
    <scope>NUCLEOTIDE SEQUENCE</scope>
    <source>
        <strain evidence="1">E1834</strain>
    </source>
</reference>
<evidence type="ECO:0000313" key="1">
    <source>
        <dbReference type="EMBL" id="CAK5091945.1"/>
    </source>
</evidence>
<keyword evidence="2" id="KW-1185">Reference proteome</keyword>
<sequence>MLRKIYFFIKKGQGVKIKKYRVHHKRNTEKRKKINMEREKYKWYATKWYRTKTYEGQNGEELWRLTRK</sequence>
<gene>
    <name evidence="1" type="ORF">MENTE1834_LOCUS39811</name>
</gene>
<organism evidence="1 2">
    <name type="scientific">Meloidogyne enterolobii</name>
    <name type="common">Root-knot nematode worm</name>
    <name type="synonym">Meloidogyne mayaguensis</name>
    <dbReference type="NCBI Taxonomy" id="390850"/>
    <lineage>
        <taxon>Eukaryota</taxon>
        <taxon>Metazoa</taxon>
        <taxon>Ecdysozoa</taxon>
        <taxon>Nematoda</taxon>
        <taxon>Chromadorea</taxon>
        <taxon>Rhabditida</taxon>
        <taxon>Tylenchina</taxon>
        <taxon>Tylenchomorpha</taxon>
        <taxon>Tylenchoidea</taxon>
        <taxon>Meloidogynidae</taxon>
        <taxon>Meloidogyninae</taxon>
        <taxon>Meloidogyne</taxon>
    </lineage>
</organism>